<dbReference type="SUPFAM" id="SSF75005">
    <property type="entry name" value="Arabinanase/levansucrase/invertase"/>
    <property type="match status" value="1"/>
</dbReference>
<dbReference type="InterPro" id="IPR016828">
    <property type="entry name" value="Alpha-L-arabinofuranosidase"/>
</dbReference>
<keyword evidence="3 6" id="KW-0378">Hydrolase</keyword>
<organism evidence="7 8">
    <name type="scientific">Goekera deserti</name>
    <dbReference type="NCBI Taxonomy" id="2497753"/>
    <lineage>
        <taxon>Bacteria</taxon>
        <taxon>Bacillati</taxon>
        <taxon>Actinomycetota</taxon>
        <taxon>Actinomycetes</taxon>
        <taxon>Geodermatophilales</taxon>
        <taxon>Geodermatophilaceae</taxon>
        <taxon>Goekera</taxon>
    </lineage>
</organism>
<reference evidence="7 8" key="1">
    <citation type="submission" date="2020-02" db="EMBL/GenBank/DDBJ databases">
        <title>The whole genome sequence of CPCC 205119.</title>
        <authorList>
            <person name="Jiang Z."/>
        </authorList>
    </citation>
    <scope>NUCLEOTIDE SEQUENCE [LARGE SCALE GENOMIC DNA]</scope>
    <source>
        <strain evidence="7 8">CPCC 205119</strain>
    </source>
</reference>
<comment type="similarity">
    <text evidence="1 6">Belongs to the glycosyl hydrolase 43 family.</text>
</comment>
<dbReference type="GO" id="GO:0005975">
    <property type="term" value="P:carbohydrate metabolic process"/>
    <property type="evidence" value="ECO:0007669"/>
    <property type="project" value="InterPro"/>
</dbReference>
<dbReference type="AlphaFoldDB" id="A0A7K3WCA6"/>
<evidence type="ECO:0000256" key="2">
    <source>
        <dbReference type="ARBA" id="ARBA00022729"/>
    </source>
</evidence>
<name>A0A7K3WCA6_9ACTN</name>
<gene>
    <name evidence="7" type="ORF">G1H19_08850</name>
</gene>
<dbReference type="PROSITE" id="PS51318">
    <property type="entry name" value="TAT"/>
    <property type="match status" value="1"/>
</dbReference>
<sequence>MDDGGRSGRGVSRRAVLIGAGALLGAAAVASTVALTTGSDGDDGYDPAEPLIRQRADPFVVRAEDGRYLFTASVPEYDRIVLRGADTVEGLRTAEERTLWTRPGTGQMGGYIWAPELHLVDGVWHVYFAAGDADDEFHIRPYVLVADGPDPLTAGWSVLGQIETAWDSFSLDATTFTHRGTRYLVWAQQEDAVGPGTNLYISAMSGPATLTGEQARIAVPSREWETIGFRVNEGPAVIVRGDRVFCSFSASATDANYCMGLLTAPADADLLDPGSWTKSDQPVFRSNPATSQYGPGHNSFTVAEDGSDLFVYHSRDYEQIDGDPLFDPNRNTRVQQLRWTADGTPDFGVPEA</sequence>
<dbReference type="Proteomes" id="UP000470470">
    <property type="component" value="Unassembled WGS sequence"/>
</dbReference>
<feature type="site" description="Important for catalytic activity, responsible for pKa modulation of the active site Glu and correct orientation of both the proton donor and substrate" evidence="5">
    <location>
        <position position="172"/>
    </location>
</feature>
<accession>A0A7K3WCA6</accession>
<evidence type="ECO:0000256" key="5">
    <source>
        <dbReference type="PIRSR" id="PIRSR606710-2"/>
    </source>
</evidence>
<dbReference type="PANTHER" id="PTHR43817">
    <property type="entry name" value="GLYCOSYL HYDROLASE"/>
    <property type="match status" value="1"/>
</dbReference>
<dbReference type="InterPro" id="IPR023296">
    <property type="entry name" value="Glyco_hydro_beta-prop_sf"/>
</dbReference>
<evidence type="ECO:0000256" key="6">
    <source>
        <dbReference type="RuleBase" id="RU361187"/>
    </source>
</evidence>
<proteinExistence type="inferred from homology"/>
<dbReference type="InterPro" id="IPR006710">
    <property type="entry name" value="Glyco_hydro_43"/>
</dbReference>
<dbReference type="EMBL" id="JAAGWK010000010">
    <property type="protein sequence ID" value="NEL54105.1"/>
    <property type="molecule type" value="Genomic_DNA"/>
</dbReference>
<comment type="caution">
    <text evidence="7">The sequence shown here is derived from an EMBL/GenBank/DDBJ whole genome shotgun (WGS) entry which is preliminary data.</text>
</comment>
<evidence type="ECO:0000256" key="3">
    <source>
        <dbReference type="ARBA" id="ARBA00022801"/>
    </source>
</evidence>
<dbReference type="PIRSF" id="PIRSF025414">
    <property type="entry name" value="Alpha-L-arabinofuranosidase"/>
    <property type="match status" value="1"/>
</dbReference>
<dbReference type="InterPro" id="IPR006311">
    <property type="entry name" value="TAT_signal"/>
</dbReference>
<keyword evidence="8" id="KW-1185">Reference proteome</keyword>
<protein>
    <submittedName>
        <fullName evidence="7">Family 43 glycosylhydrolase</fullName>
    </submittedName>
</protein>
<keyword evidence="2" id="KW-0732">Signal</keyword>
<dbReference type="Gene3D" id="2.115.10.20">
    <property type="entry name" value="Glycosyl hydrolase domain, family 43"/>
    <property type="match status" value="1"/>
</dbReference>
<evidence type="ECO:0000313" key="7">
    <source>
        <dbReference type="EMBL" id="NEL54105.1"/>
    </source>
</evidence>
<evidence type="ECO:0000313" key="8">
    <source>
        <dbReference type="Proteomes" id="UP000470470"/>
    </source>
</evidence>
<keyword evidence="4 6" id="KW-0326">Glycosidase</keyword>
<dbReference type="GO" id="GO:0004553">
    <property type="term" value="F:hydrolase activity, hydrolyzing O-glycosyl compounds"/>
    <property type="evidence" value="ECO:0007669"/>
    <property type="project" value="InterPro"/>
</dbReference>
<evidence type="ECO:0000256" key="1">
    <source>
        <dbReference type="ARBA" id="ARBA00009865"/>
    </source>
</evidence>
<evidence type="ECO:0000256" key="4">
    <source>
        <dbReference type="ARBA" id="ARBA00023295"/>
    </source>
</evidence>
<dbReference type="Pfam" id="PF04616">
    <property type="entry name" value="Glyco_hydro_43"/>
    <property type="match status" value="1"/>
</dbReference>
<dbReference type="PANTHER" id="PTHR43817:SF1">
    <property type="entry name" value="HYDROLASE, FAMILY 43, PUTATIVE (AFU_ORTHOLOGUE AFUA_3G01660)-RELATED"/>
    <property type="match status" value="1"/>
</dbReference>